<dbReference type="OrthoDB" id="338970at2759"/>
<dbReference type="InterPro" id="IPR004870">
    <property type="entry name" value="Nucleoporin_Nup155"/>
</dbReference>
<dbReference type="PANTHER" id="PTHR10350">
    <property type="entry name" value="NUCLEAR PORE COMPLEX PROTEIN NUP155"/>
    <property type="match status" value="1"/>
</dbReference>
<dbReference type="GO" id="GO:0044611">
    <property type="term" value="C:nuclear pore inner ring"/>
    <property type="evidence" value="ECO:0007669"/>
    <property type="project" value="TreeGrafter"/>
</dbReference>
<dbReference type="Gene3D" id="1.20.120.1880">
    <property type="entry name" value="Nucleoporin, helical C-terminal domain"/>
    <property type="match status" value="1"/>
</dbReference>
<dbReference type="Proteomes" id="UP000800235">
    <property type="component" value="Unassembled WGS sequence"/>
</dbReference>
<keyword evidence="8" id="KW-0811">Translocation</keyword>
<evidence type="ECO:0000259" key="14">
    <source>
        <dbReference type="Pfam" id="PF08801"/>
    </source>
</evidence>
<dbReference type="Gene3D" id="1.20.58.1780">
    <property type="match status" value="1"/>
</dbReference>
<dbReference type="InterPro" id="IPR042537">
    <property type="entry name" value="Nucleoporin_Nup155_C_2"/>
</dbReference>
<protein>
    <submittedName>
        <fullName evidence="15">Non-repetitive nucleoporin</fullName>
    </submittedName>
</protein>
<dbReference type="Gene3D" id="1.25.40.450">
    <property type="entry name" value="Nucleoporin, helical domain, N-terminal subdomain"/>
    <property type="match status" value="1"/>
</dbReference>
<name>A0A9P4NUT0_9PEZI</name>
<evidence type="ECO:0000256" key="10">
    <source>
        <dbReference type="ARBA" id="ARBA00023136"/>
    </source>
</evidence>
<keyword evidence="9" id="KW-0906">Nuclear pore complex</keyword>
<dbReference type="FunFam" id="1.25.40.440:FF:000001">
    <property type="entry name" value="Nuclear pore complex subunit"/>
    <property type="match status" value="1"/>
</dbReference>
<feature type="domain" description="Nucleoporin Nup133/Nup155-like C-terminal" evidence="13">
    <location>
        <begin position="691"/>
        <end position="1354"/>
    </location>
</feature>
<feature type="compositionally biased region" description="Polar residues" evidence="12">
    <location>
        <begin position="1"/>
        <end position="10"/>
    </location>
</feature>
<sequence length="1392" mass="154079">MAFNSLQTPQRPIPGGFVNTPAPRPPNFRMASGGLVGGGGQQGGAVQQPTQNGVAATSGLTAVERAARAINHRLNLETRYPPLEEYVTQGISADYDIPAPPTAQSQIPSAWAPFQKIKTNEIPERVFEQYNTAEVNTSMGLFAELHHAWIAIDSALYLWDYTHPNPDQTELVGYEELTECITAVKLVKPRPGVFVKDVTHLLVVTTSDHLHLIGLASTKSEAGVISVTLYQTGMNVSMKAINSNCVAGSEKTGRVFVGSGTTNDVYEITYQQEEKWFSSKCGKICHTDTSLTSSFSKSFSSQLQLPAVFGSTSPRSEYVKQIVIDDSRDLLYTLSSRSTIRIFHLKPGQSLPLLITRTAREILTGIGHMMTRPQTPLLDPAQGMRFVSIAPITSAESSRLNLVTTTSTGVRIFLSTTSNAYYGSDSSSTPTSMQPYHVKFPPPTSDAEQTTKPAPSSNQLTSYPAPQPIDTSSTSLQTTRISRRYAPGYFFCFVHTQDKDGRILGPDTLFLSAPDTGRIVQPPEPGQVRVYHESGQWMALTGRTEDIGLVSAPFSAAKTPAGFGNELAVQFDQTASEVAILTNTGIHTIRRRRLVDIFAAAIRGSSNDSFEETVKKFIRLYGRSEMCAAAIAVVCNQATDVTADARLANITDRDVIELARRAFIEQGGKATLNEYNDPGPGGSMVDNVQPSPRYHGLMLYVSRLVRSLWKEPLMKEESTPTGGLKITPTITMEKLRAVQGNLGDLQKFLNEKSKYIEGLTGATALTGASSRQEEVTLQGEHRAMTSLVKAVASFIEGIAFVLVLFDDPVDEVVLTLSDESRQRIRQLTYEGLFCTTGGRDLAKELVKAMVNRSIARGANVDTVAEALRRKCGSFCSAEDVVVFKAQEHLRRASEAGADSAAGRGLLNESLKLFQKVAGTLSAEHLSRAVDQYIETSFYAGAIRLALSVAAERDRVNKALAWIRDGRPDQDSRKEAYEKRTSCYALITKVIAAVDQISENSPSSDDVKTSNIARRKVEAYYEINQSDDEVFQTYLFDWYLNKGWSDRLLEIESPYVITYLQRKSNDDTAHANLLWRYYARYNNFFEAAKVQLQLAKSGFDIDLSTRIEHLSRAKANASTRTNGIHNFSKSQQTKQEVVREINDLLDLANIQEDLLRRLMTSDPRVTEDRRPLIESELNGRILPLDTLYNDYADQAGYWDICLIIYELADYRSSTNIATAWHNFIDSANDDAMVSGQAAAFEVVAEKVQTLGKRLNCSDSTFPIPVILPKLVNYAIQDNISNKRSTLETWPIELFLDLGIPHEVLVTGIEDLFYNPERPWTTDRYRIKTAQLLTYTVDAWYMATSRGGGVAFGSEENAAAMLELMRVITGWGQLPREAQDEAVRVREAVDRIMW</sequence>
<evidence type="ECO:0000256" key="6">
    <source>
        <dbReference type="ARBA" id="ARBA00022816"/>
    </source>
</evidence>
<comment type="subcellular location">
    <subcellularLocation>
        <location evidence="1">Nucleus membrane</location>
        <topology evidence="1">Peripheral membrane protein</topology>
        <orientation evidence="1">Cytoplasmic side</orientation>
    </subcellularLocation>
    <subcellularLocation>
        <location evidence="3">Nucleus membrane</location>
        <topology evidence="3">Peripheral membrane protein</topology>
        <orientation evidence="3">Nucleoplasmic side</orientation>
    </subcellularLocation>
    <subcellularLocation>
        <location evidence="2">Nucleus</location>
        <location evidence="2">Nuclear pore complex</location>
    </subcellularLocation>
</comment>
<dbReference type="FunFam" id="1.25.40.450:FF:000002">
    <property type="entry name" value="Putative non-repetitive nucleoporin"/>
    <property type="match status" value="1"/>
</dbReference>
<evidence type="ECO:0000256" key="5">
    <source>
        <dbReference type="ARBA" id="ARBA00022448"/>
    </source>
</evidence>
<dbReference type="Gene3D" id="1.25.40.440">
    <property type="entry name" value="Nucleoporin, helical domain, central subdomain"/>
    <property type="match status" value="1"/>
</dbReference>
<dbReference type="GO" id="GO:0006606">
    <property type="term" value="P:protein import into nucleus"/>
    <property type="evidence" value="ECO:0007669"/>
    <property type="project" value="TreeGrafter"/>
</dbReference>
<feature type="region of interest" description="Disordered" evidence="12">
    <location>
        <begin position="423"/>
        <end position="477"/>
    </location>
</feature>
<dbReference type="GO" id="GO:0017056">
    <property type="term" value="F:structural constituent of nuclear pore"/>
    <property type="evidence" value="ECO:0007669"/>
    <property type="project" value="InterPro"/>
</dbReference>
<dbReference type="GO" id="GO:0031965">
    <property type="term" value="C:nuclear membrane"/>
    <property type="evidence" value="ECO:0007669"/>
    <property type="project" value="UniProtKB-SubCell"/>
</dbReference>
<comment type="caution">
    <text evidence="15">The sequence shown here is derived from an EMBL/GenBank/DDBJ whole genome shotgun (WGS) entry which is preliminary data.</text>
</comment>
<evidence type="ECO:0000256" key="12">
    <source>
        <dbReference type="SAM" id="MobiDB-lite"/>
    </source>
</evidence>
<keyword evidence="10" id="KW-0472">Membrane</keyword>
<evidence type="ECO:0000256" key="3">
    <source>
        <dbReference type="ARBA" id="ARBA00004620"/>
    </source>
</evidence>
<keyword evidence="6" id="KW-0509">mRNA transport</keyword>
<keyword evidence="11" id="KW-0539">Nucleus</keyword>
<evidence type="ECO:0000256" key="8">
    <source>
        <dbReference type="ARBA" id="ARBA00023010"/>
    </source>
</evidence>
<feature type="compositionally biased region" description="Polar residues" evidence="12">
    <location>
        <begin position="423"/>
        <end position="434"/>
    </location>
</feature>
<dbReference type="Pfam" id="PF08801">
    <property type="entry name" value="Nucleoporin_N"/>
    <property type="match status" value="1"/>
</dbReference>
<dbReference type="InterPro" id="IPR007187">
    <property type="entry name" value="Nucleoporin_Nup133/Nup155_C"/>
</dbReference>
<gene>
    <name evidence="15" type="ORF">EJ08DRAFT_648817</name>
</gene>
<evidence type="ECO:0000313" key="16">
    <source>
        <dbReference type="Proteomes" id="UP000800235"/>
    </source>
</evidence>
<dbReference type="GO" id="GO:0006405">
    <property type="term" value="P:RNA export from nucleus"/>
    <property type="evidence" value="ECO:0007669"/>
    <property type="project" value="TreeGrafter"/>
</dbReference>
<evidence type="ECO:0000256" key="2">
    <source>
        <dbReference type="ARBA" id="ARBA00004567"/>
    </source>
</evidence>
<dbReference type="InterPro" id="IPR014908">
    <property type="entry name" value="Nucleoporin_Nup133/Nup155_N"/>
</dbReference>
<keyword evidence="16" id="KW-1185">Reference proteome</keyword>
<evidence type="ECO:0000256" key="11">
    <source>
        <dbReference type="ARBA" id="ARBA00023242"/>
    </source>
</evidence>
<accession>A0A9P4NUT0</accession>
<evidence type="ECO:0000259" key="13">
    <source>
        <dbReference type="Pfam" id="PF03177"/>
    </source>
</evidence>
<comment type="similarity">
    <text evidence="4">Belongs to the non-repetitive/WGA-negative nucleoporin family.</text>
</comment>
<evidence type="ECO:0000256" key="7">
    <source>
        <dbReference type="ARBA" id="ARBA00022927"/>
    </source>
</evidence>
<reference evidence="15" key="1">
    <citation type="journal article" date="2020" name="Stud. Mycol.">
        <title>101 Dothideomycetes genomes: a test case for predicting lifestyles and emergence of pathogens.</title>
        <authorList>
            <person name="Haridas S."/>
            <person name="Albert R."/>
            <person name="Binder M."/>
            <person name="Bloem J."/>
            <person name="Labutti K."/>
            <person name="Salamov A."/>
            <person name="Andreopoulos B."/>
            <person name="Baker S."/>
            <person name="Barry K."/>
            <person name="Bills G."/>
            <person name="Bluhm B."/>
            <person name="Cannon C."/>
            <person name="Castanera R."/>
            <person name="Culley D."/>
            <person name="Daum C."/>
            <person name="Ezra D."/>
            <person name="Gonzalez J."/>
            <person name="Henrissat B."/>
            <person name="Kuo A."/>
            <person name="Liang C."/>
            <person name="Lipzen A."/>
            <person name="Lutzoni F."/>
            <person name="Magnuson J."/>
            <person name="Mondo S."/>
            <person name="Nolan M."/>
            <person name="Ohm R."/>
            <person name="Pangilinan J."/>
            <person name="Park H.-J."/>
            <person name="Ramirez L."/>
            <person name="Alfaro M."/>
            <person name="Sun H."/>
            <person name="Tritt A."/>
            <person name="Yoshinaga Y."/>
            <person name="Zwiers L.-H."/>
            <person name="Turgeon B."/>
            <person name="Goodwin S."/>
            <person name="Spatafora J."/>
            <person name="Crous P."/>
            <person name="Grigoriev I."/>
        </authorList>
    </citation>
    <scope>NUCLEOTIDE SEQUENCE</scope>
    <source>
        <strain evidence="15">CBS 130266</strain>
    </source>
</reference>
<dbReference type="PANTHER" id="PTHR10350:SF6">
    <property type="entry name" value="NUCLEAR PORE COMPLEX PROTEIN NUP155"/>
    <property type="match status" value="1"/>
</dbReference>
<dbReference type="EMBL" id="MU007031">
    <property type="protein sequence ID" value="KAF2431561.1"/>
    <property type="molecule type" value="Genomic_DNA"/>
</dbReference>
<dbReference type="InterPro" id="IPR042538">
    <property type="entry name" value="Nucleoporin_Nup155_C_3"/>
</dbReference>
<feature type="compositionally biased region" description="Polar residues" evidence="12">
    <location>
        <begin position="446"/>
        <end position="477"/>
    </location>
</feature>
<keyword evidence="5" id="KW-0813">Transport</keyword>
<proteinExistence type="inferred from homology"/>
<dbReference type="GO" id="GO:0051028">
    <property type="term" value="P:mRNA transport"/>
    <property type="evidence" value="ECO:0007669"/>
    <property type="project" value="UniProtKB-KW"/>
</dbReference>
<feature type="compositionally biased region" description="Gly residues" evidence="12">
    <location>
        <begin position="34"/>
        <end position="43"/>
    </location>
</feature>
<dbReference type="InterPro" id="IPR042533">
    <property type="entry name" value="Nucleoporin_Nup155_C_1"/>
</dbReference>
<organism evidence="15 16">
    <name type="scientific">Tothia fuscella</name>
    <dbReference type="NCBI Taxonomy" id="1048955"/>
    <lineage>
        <taxon>Eukaryota</taxon>
        <taxon>Fungi</taxon>
        <taxon>Dikarya</taxon>
        <taxon>Ascomycota</taxon>
        <taxon>Pezizomycotina</taxon>
        <taxon>Dothideomycetes</taxon>
        <taxon>Pleosporomycetidae</taxon>
        <taxon>Venturiales</taxon>
        <taxon>Cylindrosympodiaceae</taxon>
        <taxon>Tothia</taxon>
    </lineage>
</organism>
<dbReference type="GO" id="GO:0036228">
    <property type="term" value="P:protein localization to nuclear inner membrane"/>
    <property type="evidence" value="ECO:0007669"/>
    <property type="project" value="TreeGrafter"/>
</dbReference>
<evidence type="ECO:0000313" key="15">
    <source>
        <dbReference type="EMBL" id="KAF2431561.1"/>
    </source>
</evidence>
<evidence type="ECO:0000256" key="4">
    <source>
        <dbReference type="ARBA" id="ARBA00007373"/>
    </source>
</evidence>
<keyword evidence="7" id="KW-0653">Protein transport</keyword>
<feature type="domain" description="Nucleoporin Nup133/Nup155-like N-terminal" evidence="14">
    <location>
        <begin position="111"/>
        <end position="587"/>
    </location>
</feature>
<evidence type="ECO:0000256" key="9">
    <source>
        <dbReference type="ARBA" id="ARBA00023132"/>
    </source>
</evidence>
<dbReference type="Pfam" id="PF03177">
    <property type="entry name" value="Nucleoporin_C"/>
    <property type="match status" value="1"/>
</dbReference>
<feature type="region of interest" description="Disordered" evidence="12">
    <location>
        <begin position="1"/>
        <end position="53"/>
    </location>
</feature>
<dbReference type="GO" id="GO:0000972">
    <property type="term" value="P:transcription-dependent tethering of RNA polymerase II gene DNA at nuclear periphery"/>
    <property type="evidence" value="ECO:0007669"/>
    <property type="project" value="TreeGrafter"/>
</dbReference>
<dbReference type="GO" id="GO:0051292">
    <property type="term" value="P:nuclear pore complex assembly"/>
    <property type="evidence" value="ECO:0007669"/>
    <property type="project" value="UniProtKB-ARBA"/>
</dbReference>
<evidence type="ECO:0000256" key="1">
    <source>
        <dbReference type="ARBA" id="ARBA00004335"/>
    </source>
</evidence>